<reference evidence="1" key="2">
    <citation type="journal article" date="2024" name="Plant">
        <title>Genomic evolution and insights into agronomic trait innovations of Sesamum species.</title>
        <authorList>
            <person name="Miao H."/>
            <person name="Wang L."/>
            <person name="Qu L."/>
            <person name="Liu H."/>
            <person name="Sun Y."/>
            <person name="Le M."/>
            <person name="Wang Q."/>
            <person name="Wei S."/>
            <person name="Zheng Y."/>
            <person name="Lin W."/>
            <person name="Duan Y."/>
            <person name="Cao H."/>
            <person name="Xiong S."/>
            <person name="Wang X."/>
            <person name="Wei L."/>
            <person name="Li C."/>
            <person name="Ma Q."/>
            <person name="Ju M."/>
            <person name="Zhao R."/>
            <person name="Li G."/>
            <person name="Mu C."/>
            <person name="Tian Q."/>
            <person name="Mei H."/>
            <person name="Zhang T."/>
            <person name="Gao T."/>
            <person name="Zhang H."/>
        </authorList>
    </citation>
    <scope>NUCLEOTIDE SEQUENCE</scope>
    <source>
        <strain evidence="1">G02</strain>
    </source>
</reference>
<evidence type="ECO:0000313" key="1">
    <source>
        <dbReference type="EMBL" id="KAL0287068.1"/>
    </source>
</evidence>
<reference evidence="1" key="1">
    <citation type="submission" date="2020-06" db="EMBL/GenBank/DDBJ databases">
        <authorList>
            <person name="Li T."/>
            <person name="Hu X."/>
            <person name="Zhang T."/>
            <person name="Song X."/>
            <person name="Zhang H."/>
            <person name="Dai N."/>
            <person name="Sheng W."/>
            <person name="Hou X."/>
            <person name="Wei L."/>
        </authorList>
    </citation>
    <scope>NUCLEOTIDE SEQUENCE</scope>
    <source>
        <strain evidence="1">G02</strain>
        <tissue evidence="1">Leaf</tissue>
    </source>
</reference>
<dbReference type="AlphaFoldDB" id="A0AAW2IYZ9"/>
<sequence length="75" mass="7493">MPSNAPNKQKVGEAPAAATTQALQVVPITSLTSLAGATATAPPRPANPVADALRITAVQDAPPVELSPALRGTLQ</sequence>
<proteinExistence type="predicted"/>
<dbReference type="EMBL" id="JACGWJ010000901">
    <property type="protein sequence ID" value="KAL0287068.1"/>
    <property type="molecule type" value="Genomic_DNA"/>
</dbReference>
<name>A0AAW2IYZ9_SESRA</name>
<organism evidence="1">
    <name type="scientific">Sesamum radiatum</name>
    <name type="common">Black benniseed</name>
    <dbReference type="NCBI Taxonomy" id="300843"/>
    <lineage>
        <taxon>Eukaryota</taxon>
        <taxon>Viridiplantae</taxon>
        <taxon>Streptophyta</taxon>
        <taxon>Embryophyta</taxon>
        <taxon>Tracheophyta</taxon>
        <taxon>Spermatophyta</taxon>
        <taxon>Magnoliopsida</taxon>
        <taxon>eudicotyledons</taxon>
        <taxon>Gunneridae</taxon>
        <taxon>Pentapetalae</taxon>
        <taxon>asterids</taxon>
        <taxon>lamiids</taxon>
        <taxon>Lamiales</taxon>
        <taxon>Pedaliaceae</taxon>
        <taxon>Sesamum</taxon>
    </lineage>
</organism>
<accession>A0AAW2IYZ9</accession>
<protein>
    <submittedName>
        <fullName evidence="1">Uncharacterized protein</fullName>
    </submittedName>
</protein>
<comment type="caution">
    <text evidence="1">The sequence shown here is derived from an EMBL/GenBank/DDBJ whole genome shotgun (WGS) entry which is preliminary data.</text>
</comment>
<gene>
    <name evidence="1" type="ORF">Sradi_7132200</name>
</gene>